<reference evidence="3 4" key="1">
    <citation type="submission" date="2024-03" db="EMBL/GenBank/DDBJ databases">
        <title>Aquirufa genome sequencing.</title>
        <authorList>
            <person name="Pitt A."/>
            <person name="Hahn M.W."/>
        </authorList>
    </citation>
    <scope>NUCLEOTIDE SEQUENCE [LARGE SCALE GENOMIC DNA]</scope>
    <source>
        <strain evidence="3 4">PLAD-142S6K</strain>
    </source>
</reference>
<keyword evidence="3" id="KW-0489">Methyltransferase</keyword>
<dbReference type="RefSeq" id="WP_377976541.1">
    <property type="nucleotide sequence ID" value="NZ_JBBKYA010000003.1"/>
</dbReference>
<evidence type="ECO:0000313" key="4">
    <source>
        <dbReference type="Proteomes" id="UP001598114"/>
    </source>
</evidence>
<keyword evidence="4" id="KW-1185">Reference proteome</keyword>
<keyword evidence="1 3" id="KW-0808">Transferase</keyword>
<dbReference type="PANTHER" id="PTHR43861">
    <property type="entry name" value="TRANS-ACONITATE 2-METHYLTRANSFERASE-RELATED"/>
    <property type="match status" value="1"/>
</dbReference>
<protein>
    <submittedName>
        <fullName evidence="3">Class I SAM-dependent methyltransferase</fullName>
        <ecNumber evidence="3">2.1.-.-</ecNumber>
    </submittedName>
</protein>
<dbReference type="InterPro" id="IPR041698">
    <property type="entry name" value="Methyltransf_25"/>
</dbReference>
<gene>
    <name evidence="3" type="ORF">SKC38_07620</name>
</gene>
<comment type="caution">
    <text evidence="3">The sequence shown here is derived from an EMBL/GenBank/DDBJ whole genome shotgun (WGS) entry which is preliminary data.</text>
</comment>
<feature type="domain" description="Methyltransferase" evidence="2">
    <location>
        <begin position="39"/>
        <end position="128"/>
    </location>
</feature>
<dbReference type="EMBL" id="JBBKYA010000003">
    <property type="protein sequence ID" value="MFD3276090.1"/>
    <property type="molecule type" value="Genomic_DNA"/>
</dbReference>
<dbReference type="GO" id="GO:0032259">
    <property type="term" value="P:methylation"/>
    <property type="evidence" value="ECO:0007669"/>
    <property type="project" value="UniProtKB-KW"/>
</dbReference>
<dbReference type="GO" id="GO:0008168">
    <property type="term" value="F:methyltransferase activity"/>
    <property type="evidence" value="ECO:0007669"/>
    <property type="project" value="UniProtKB-KW"/>
</dbReference>
<dbReference type="Gene3D" id="3.40.50.150">
    <property type="entry name" value="Vaccinia Virus protein VP39"/>
    <property type="match status" value="1"/>
</dbReference>
<organism evidence="3 4">
    <name type="scientific">Aquirufa echingensis</name>
    <dbReference type="NCBI Taxonomy" id="3096516"/>
    <lineage>
        <taxon>Bacteria</taxon>
        <taxon>Pseudomonadati</taxon>
        <taxon>Bacteroidota</taxon>
        <taxon>Cytophagia</taxon>
        <taxon>Cytophagales</taxon>
        <taxon>Flectobacillaceae</taxon>
        <taxon>Aquirufa</taxon>
    </lineage>
</organism>
<accession>A0ABW6CYT5</accession>
<dbReference type="InterPro" id="IPR029063">
    <property type="entry name" value="SAM-dependent_MTases_sf"/>
</dbReference>
<proteinExistence type="predicted"/>
<dbReference type="Pfam" id="PF13649">
    <property type="entry name" value="Methyltransf_25"/>
    <property type="match status" value="1"/>
</dbReference>
<evidence type="ECO:0000259" key="2">
    <source>
        <dbReference type="Pfam" id="PF13649"/>
    </source>
</evidence>
<dbReference type="SUPFAM" id="SSF53335">
    <property type="entry name" value="S-adenosyl-L-methionine-dependent methyltransferases"/>
    <property type="match status" value="1"/>
</dbReference>
<dbReference type="PANTHER" id="PTHR43861:SF3">
    <property type="entry name" value="PUTATIVE (AFU_ORTHOLOGUE AFUA_2G14390)-RELATED"/>
    <property type="match status" value="1"/>
</dbReference>
<evidence type="ECO:0000256" key="1">
    <source>
        <dbReference type="ARBA" id="ARBA00022679"/>
    </source>
</evidence>
<dbReference type="CDD" id="cd02440">
    <property type="entry name" value="AdoMet_MTases"/>
    <property type="match status" value="1"/>
</dbReference>
<sequence length="197" mass="22257">MKATWNERYQNSTYQYGINPNDFLSEQLQGLQPGRILVPAAGEGRDMVYAAKLGWEAHGFDLSEQGEAKAIKLARDQQVNIHFKCMDAFKINYPLESFDVIALSFFHLPPDLRKAFHQRCVTWLKPGGRIILEGFNKSQLGKTSGGPKQVDWLFSSQELAEDFKGLTVQINEEKDRLLDEGLLHQGIASVIQFTAIN</sequence>
<evidence type="ECO:0000313" key="3">
    <source>
        <dbReference type="EMBL" id="MFD3276090.1"/>
    </source>
</evidence>
<name>A0ABW6CYT5_9BACT</name>
<dbReference type="EC" id="2.1.-.-" evidence="3"/>
<dbReference type="Proteomes" id="UP001598114">
    <property type="component" value="Unassembled WGS sequence"/>
</dbReference>